<dbReference type="Pfam" id="PF12802">
    <property type="entry name" value="MarR_2"/>
    <property type="match status" value="1"/>
</dbReference>
<evidence type="ECO:0000256" key="1">
    <source>
        <dbReference type="ARBA" id="ARBA00006479"/>
    </source>
</evidence>
<proteinExistence type="inferred from homology"/>
<dbReference type="InterPro" id="IPR036388">
    <property type="entry name" value="WH-like_DNA-bd_sf"/>
</dbReference>
<sequence>MSATRTAVAMSRSRSQVLEAIRQANGVTRGELHRLIGLSRSAVADAVQGLIEARLVVEELPPPRGKGAGAGRPAAVLRPSADSGLVVGLDFGHSHIAAGIADTAGTVLGERRRALDVDHRPRDAFDAVTALVLELLVEDGRTIDDVRTVAAGLPAPLDLRTGRPHSHPVLAGWAGLDPAAELAARLGRPVALANDADLGALGELRYGAARGLRDFVYVKVSAGLGASLILDREVHRGANGLAGEIGHIRLSERGGLLCRCGNRGCLETVLSTNVMETRFRELASSDTDPVFPLRSCAADPEIATYLREAGRTLGRALADLCNWVNPQAVVVGGVFGTAGQAAAHAVREGMLRFAAPIEGAGVEVHTGELGLRAELMGAVAAAGRKARANTG</sequence>
<dbReference type="Proteomes" id="UP000276542">
    <property type="component" value="Unassembled WGS sequence"/>
</dbReference>
<dbReference type="InterPro" id="IPR000835">
    <property type="entry name" value="HTH_MarR-typ"/>
</dbReference>
<evidence type="ECO:0000313" key="4">
    <source>
        <dbReference type="Proteomes" id="UP000276542"/>
    </source>
</evidence>
<dbReference type="InterPro" id="IPR043129">
    <property type="entry name" value="ATPase_NBD"/>
</dbReference>
<accession>A0A3A5HH27</accession>
<comment type="similarity">
    <text evidence="1">Belongs to the ROK (NagC/XylR) family.</text>
</comment>
<dbReference type="SUPFAM" id="SSF53067">
    <property type="entry name" value="Actin-like ATPase domain"/>
    <property type="match status" value="1"/>
</dbReference>
<dbReference type="PANTHER" id="PTHR18964:SF173">
    <property type="entry name" value="GLUCOKINASE"/>
    <property type="match status" value="1"/>
</dbReference>
<protein>
    <submittedName>
        <fullName evidence="3">ROK family transcriptional regulator</fullName>
    </submittedName>
</protein>
<organism evidence="3 4">
    <name type="scientific">Nocardioides cavernaquae</name>
    <dbReference type="NCBI Taxonomy" id="2321396"/>
    <lineage>
        <taxon>Bacteria</taxon>
        <taxon>Bacillati</taxon>
        <taxon>Actinomycetota</taxon>
        <taxon>Actinomycetes</taxon>
        <taxon>Propionibacteriales</taxon>
        <taxon>Nocardioidaceae</taxon>
        <taxon>Nocardioides</taxon>
    </lineage>
</organism>
<dbReference type="RefSeq" id="WP_120061159.1">
    <property type="nucleotide sequence ID" value="NZ_QYRP01000002.1"/>
</dbReference>
<dbReference type="EMBL" id="QYRP01000002">
    <property type="protein sequence ID" value="RJS47190.1"/>
    <property type="molecule type" value="Genomic_DNA"/>
</dbReference>
<dbReference type="InterPro" id="IPR000600">
    <property type="entry name" value="ROK"/>
</dbReference>
<dbReference type="GO" id="GO:0003700">
    <property type="term" value="F:DNA-binding transcription factor activity"/>
    <property type="evidence" value="ECO:0007669"/>
    <property type="project" value="InterPro"/>
</dbReference>
<dbReference type="Pfam" id="PF00480">
    <property type="entry name" value="ROK"/>
    <property type="match status" value="1"/>
</dbReference>
<gene>
    <name evidence="3" type="ORF">D4739_13795</name>
</gene>
<comment type="caution">
    <text evidence="3">The sequence shown here is derived from an EMBL/GenBank/DDBJ whole genome shotgun (WGS) entry which is preliminary data.</text>
</comment>
<feature type="domain" description="HTH marR-type" evidence="2">
    <location>
        <begin position="10"/>
        <end position="62"/>
    </location>
</feature>
<dbReference type="AlphaFoldDB" id="A0A3A5HH27"/>
<dbReference type="SUPFAM" id="SSF46785">
    <property type="entry name" value="Winged helix' DNA-binding domain"/>
    <property type="match status" value="1"/>
</dbReference>
<evidence type="ECO:0000259" key="2">
    <source>
        <dbReference type="Pfam" id="PF12802"/>
    </source>
</evidence>
<dbReference type="Gene3D" id="3.30.420.40">
    <property type="match status" value="2"/>
</dbReference>
<reference evidence="4" key="1">
    <citation type="submission" date="2018-09" db="EMBL/GenBank/DDBJ databases">
        <authorList>
            <person name="Zhu H."/>
        </authorList>
    </citation>
    <scope>NUCLEOTIDE SEQUENCE [LARGE SCALE GENOMIC DNA]</scope>
    <source>
        <strain evidence="4">K1W22B-1</strain>
    </source>
</reference>
<dbReference type="InterPro" id="IPR036390">
    <property type="entry name" value="WH_DNA-bd_sf"/>
</dbReference>
<keyword evidence="4" id="KW-1185">Reference proteome</keyword>
<evidence type="ECO:0000313" key="3">
    <source>
        <dbReference type="EMBL" id="RJS47190.1"/>
    </source>
</evidence>
<name>A0A3A5HH27_9ACTN</name>
<dbReference type="Gene3D" id="1.10.10.10">
    <property type="entry name" value="Winged helix-like DNA-binding domain superfamily/Winged helix DNA-binding domain"/>
    <property type="match status" value="1"/>
</dbReference>
<dbReference type="OrthoDB" id="3189808at2"/>
<dbReference type="PANTHER" id="PTHR18964">
    <property type="entry name" value="ROK (REPRESSOR, ORF, KINASE) FAMILY"/>
    <property type="match status" value="1"/>
</dbReference>